<evidence type="ECO:0000256" key="5">
    <source>
        <dbReference type="ARBA" id="ARBA00022884"/>
    </source>
</evidence>
<dbReference type="InterPro" id="IPR016024">
    <property type="entry name" value="ARM-type_fold"/>
</dbReference>
<keyword evidence="3" id="KW-0677">Repeat</keyword>
<keyword evidence="5" id="KW-0694">RNA-binding</keyword>
<dbReference type="SUPFAM" id="SSF48371">
    <property type="entry name" value="ARM repeat"/>
    <property type="match status" value="1"/>
</dbReference>
<dbReference type="FunFam" id="1.25.10.10:FF:000004">
    <property type="entry name" value="Pumilio homolog 1 isoform 2"/>
    <property type="match status" value="1"/>
</dbReference>
<evidence type="ECO:0000256" key="3">
    <source>
        <dbReference type="ARBA" id="ARBA00022737"/>
    </source>
</evidence>
<keyword evidence="10" id="KW-1185">Reference proteome</keyword>
<dbReference type="STRING" id="29655.A0A0K9NUY3"/>
<gene>
    <name evidence="9" type="ORF">ZOSMA_58G00290</name>
</gene>
<dbReference type="GO" id="GO:0003729">
    <property type="term" value="F:mRNA binding"/>
    <property type="evidence" value="ECO:0000318"/>
    <property type="project" value="GO_Central"/>
</dbReference>
<comment type="caution">
    <text evidence="9">The sequence shown here is derived from an EMBL/GenBank/DDBJ whole genome shotgun (WGS) entry which is preliminary data.</text>
</comment>
<keyword evidence="4" id="KW-0810">Translation regulation</keyword>
<evidence type="ECO:0000313" key="9">
    <source>
        <dbReference type="EMBL" id="KMZ60574.1"/>
    </source>
</evidence>
<dbReference type="AlphaFoldDB" id="A0A0K9NUY3"/>
<dbReference type="EMBL" id="LFYR01001606">
    <property type="protein sequence ID" value="KMZ60574.1"/>
    <property type="molecule type" value="Genomic_DNA"/>
</dbReference>
<proteinExistence type="predicted"/>
<evidence type="ECO:0000256" key="4">
    <source>
        <dbReference type="ARBA" id="ARBA00022845"/>
    </source>
</evidence>
<protein>
    <recommendedName>
        <fullName evidence="8">PUM-HD domain-containing protein</fullName>
    </recommendedName>
</protein>
<comment type="subcellular location">
    <subcellularLocation>
        <location evidence="1">Cytoplasm</location>
    </subcellularLocation>
</comment>
<dbReference type="Pfam" id="PF00806">
    <property type="entry name" value="PUF"/>
    <property type="match status" value="8"/>
</dbReference>
<dbReference type="SMART" id="SM00025">
    <property type="entry name" value="Pumilio"/>
    <property type="match status" value="8"/>
</dbReference>
<accession>A0A0K9NUY3</accession>
<evidence type="ECO:0000256" key="1">
    <source>
        <dbReference type="ARBA" id="ARBA00004496"/>
    </source>
</evidence>
<dbReference type="PROSITE" id="PS50302">
    <property type="entry name" value="PUM"/>
    <property type="match status" value="8"/>
</dbReference>
<dbReference type="PANTHER" id="PTHR12537">
    <property type="entry name" value="RNA BINDING PROTEIN PUMILIO-RELATED"/>
    <property type="match status" value="1"/>
</dbReference>
<feature type="repeat" description="Pumilio" evidence="7">
    <location>
        <begin position="587"/>
        <end position="622"/>
    </location>
</feature>
<evidence type="ECO:0000256" key="7">
    <source>
        <dbReference type="PROSITE-ProRule" id="PRU00317"/>
    </source>
</evidence>
<dbReference type="PANTHER" id="PTHR12537:SF119">
    <property type="entry name" value="PUMILIO HOMOLOG 6, CHLOROPLASTIC"/>
    <property type="match status" value="1"/>
</dbReference>
<name>A0A0K9NUY3_ZOSMR</name>
<feature type="repeat" description="Pumilio" evidence="7">
    <location>
        <begin position="768"/>
        <end position="809"/>
    </location>
</feature>
<dbReference type="GO" id="GO:0010608">
    <property type="term" value="P:post-transcriptional regulation of gene expression"/>
    <property type="evidence" value="ECO:0000318"/>
    <property type="project" value="GO_Central"/>
</dbReference>
<dbReference type="InterPro" id="IPR033133">
    <property type="entry name" value="PUM-HD"/>
</dbReference>
<sequence length="840" mass="95980">METPIRFAENIGGGTWPPNDESRSQHLHGVERDKIPCRSVSAPPSMERSLSVLANFRGSHESSLHDRMLSTNNNEVHVLEEQLRSDPSYVTYYSSNINLNPRLPPLINHDNYYLMHKINHSWENEKLASFDEIERESCFMFTQASFPTHKERAEEDRSTLADSNFRFLPTEYSSSLEDQCKTIVDPISIQEKFPWIPSPLFNDQARLSSHVSGELVDSLDQGNTLANSSIITNKLPELGVLAINSIPNILTVKSIQNPDLSENSVLNMSPSETRNFLSLDVKQKEGLNMERKSSVTDVSGLNYHGNQHYPEQNIQQGSLYSWTQESATRFHDSQTNTLPQSYGTHFPSAVYRMPLYDGSSGYMESENPNFQQSSLFTSQHSMRDYAINASNITALFYGHHPPGTIPIAVENQINLNNNISGINVELGTYLHQLHKLSGQHGMSLQLAPTEYLCYPYYQLPFFDMFGASIQYYEPRINPSVEVCEFSPHLRSGINISSLVEGRFSSPNYYIFEVSDIVGHIAEYCTDQYGSRCIQLKVENCNENEKAQIFNEIIPCAFMLMTDVFGNYVIQKFFEHGNAEQRKVLANKLVGYILPLSLQLCGCRVIQKALEVIELDQKIQLVQELDTHVMQCVEDYNGNHVIQKCIECVPNENIQFILYSLKGRVGHLSLHQYGCRVIQRLLEHWTSKLQSQFIVHEILQSVCILAQDQYGNYVLQYVVERGEPEERHHIISELALQIVEMSQNKYASKVIEKCLVHADSLEKELLIEELIGHTEENEKLLIMMTDKYANYVIQKILETCSNKQRAILLGQVKVHLPALKNYSYGKYIVPQIERLYSEDIQ</sequence>
<dbReference type="CDD" id="cd07920">
    <property type="entry name" value="Pumilio"/>
    <property type="match status" value="1"/>
</dbReference>
<feature type="repeat" description="Pumilio" evidence="7">
    <location>
        <begin position="623"/>
        <end position="658"/>
    </location>
</feature>
<dbReference type="PROSITE" id="PS50303">
    <property type="entry name" value="PUM_HD"/>
    <property type="match status" value="1"/>
</dbReference>
<feature type="repeat" description="Pumilio" evidence="7">
    <location>
        <begin position="732"/>
        <end position="767"/>
    </location>
</feature>
<dbReference type="OrthoDB" id="668540at2759"/>
<feature type="domain" description="PUM-HD" evidence="8">
    <location>
        <begin position="494"/>
        <end position="835"/>
    </location>
</feature>
<dbReference type="InterPro" id="IPR011989">
    <property type="entry name" value="ARM-like"/>
</dbReference>
<organism evidence="9 10">
    <name type="scientific">Zostera marina</name>
    <name type="common">Eelgrass</name>
    <dbReference type="NCBI Taxonomy" id="29655"/>
    <lineage>
        <taxon>Eukaryota</taxon>
        <taxon>Viridiplantae</taxon>
        <taxon>Streptophyta</taxon>
        <taxon>Embryophyta</taxon>
        <taxon>Tracheophyta</taxon>
        <taxon>Spermatophyta</taxon>
        <taxon>Magnoliopsida</taxon>
        <taxon>Liliopsida</taxon>
        <taxon>Zosteraceae</taxon>
        <taxon>Zostera</taxon>
    </lineage>
</organism>
<dbReference type="InterPro" id="IPR033712">
    <property type="entry name" value="Pumilio_RNA-bd"/>
</dbReference>
<feature type="repeat" description="Pumilio" evidence="7">
    <location>
        <begin position="515"/>
        <end position="550"/>
    </location>
</feature>
<feature type="repeat" description="Pumilio" evidence="7">
    <location>
        <begin position="659"/>
        <end position="695"/>
    </location>
</feature>
<evidence type="ECO:0000256" key="2">
    <source>
        <dbReference type="ARBA" id="ARBA00022490"/>
    </source>
</evidence>
<feature type="repeat" description="Pumilio" evidence="7">
    <location>
        <begin position="551"/>
        <end position="586"/>
    </location>
</feature>
<dbReference type="InterPro" id="IPR001313">
    <property type="entry name" value="Pumilio_RNA-bd_rpt"/>
</dbReference>
<evidence type="ECO:0000259" key="8">
    <source>
        <dbReference type="PROSITE" id="PS50303"/>
    </source>
</evidence>
<keyword evidence="2" id="KW-0963">Cytoplasm</keyword>
<comment type="function">
    <text evidence="6">Sequence-specific RNA-binding protein that regulates translation and mRNA stability by binding the 3'-UTR of target mRNAs. Binds the APUM-binding elements (APBEs) in the 3'-UTR mRNA sequence of CLV1, PNH, WUS and FAS2.</text>
</comment>
<evidence type="ECO:0000256" key="6">
    <source>
        <dbReference type="ARBA" id="ARBA00055193"/>
    </source>
</evidence>
<dbReference type="Proteomes" id="UP000036987">
    <property type="component" value="Unassembled WGS sequence"/>
</dbReference>
<dbReference type="GO" id="GO:0006417">
    <property type="term" value="P:regulation of translation"/>
    <property type="evidence" value="ECO:0007669"/>
    <property type="project" value="UniProtKB-KW"/>
</dbReference>
<dbReference type="Gene3D" id="1.25.10.10">
    <property type="entry name" value="Leucine-rich Repeat Variant"/>
    <property type="match status" value="1"/>
</dbReference>
<reference evidence="10" key="1">
    <citation type="journal article" date="2016" name="Nature">
        <title>The genome of the seagrass Zostera marina reveals angiosperm adaptation to the sea.</title>
        <authorList>
            <person name="Olsen J.L."/>
            <person name="Rouze P."/>
            <person name="Verhelst B."/>
            <person name="Lin Y.-C."/>
            <person name="Bayer T."/>
            <person name="Collen J."/>
            <person name="Dattolo E."/>
            <person name="De Paoli E."/>
            <person name="Dittami S."/>
            <person name="Maumus F."/>
            <person name="Michel G."/>
            <person name="Kersting A."/>
            <person name="Lauritano C."/>
            <person name="Lohaus R."/>
            <person name="Toepel M."/>
            <person name="Tonon T."/>
            <person name="Vanneste K."/>
            <person name="Amirebrahimi M."/>
            <person name="Brakel J."/>
            <person name="Bostroem C."/>
            <person name="Chovatia M."/>
            <person name="Grimwood J."/>
            <person name="Jenkins J.W."/>
            <person name="Jueterbock A."/>
            <person name="Mraz A."/>
            <person name="Stam W.T."/>
            <person name="Tice H."/>
            <person name="Bornberg-Bauer E."/>
            <person name="Green P.J."/>
            <person name="Pearson G.A."/>
            <person name="Procaccini G."/>
            <person name="Duarte C.M."/>
            <person name="Schmutz J."/>
            <person name="Reusch T.B.H."/>
            <person name="Van de Peer Y."/>
        </authorList>
    </citation>
    <scope>NUCLEOTIDE SEQUENCE [LARGE SCALE GENOMIC DNA]</scope>
    <source>
        <strain evidence="10">cv. Finnish</strain>
    </source>
</reference>
<evidence type="ECO:0000313" key="10">
    <source>
        <dbReference type="Proteomes" id="UP000036987"/>
    </source>
</evidence>
<dbReference type="GO" id="GO:0005737">
    <property type="term" value="C:cytoplasm"/>
    <property type="evidence" value="ECO:0000318"/>
    <property type="project" value="GO_Central"/>
</dbReference>
<feature type="repeat" description="Pumilio" evidence="7">
    <location>
        <begin position="696"/>
        <end position="731"/>
    </location>
</feature>